<dbReference type="AlphaFoldDB" id="A0A8H6EED1"/>
<sequence>MERQTINNAAMEMHMQENGMEYIMDNSEIGMQEYVHGYMMEEDTTEKIAGQEMQMQFQGNYSAAEDEAPVYYGAAVANDSILTPAFVQENRFASQVVGWEANATELDDFTFVYPDRPLTPNNFIPLAALVQAAIIDHDLDRPFDDIIWAPIVYFTVDFTSHTASEEELRGTQFDMSRISTAVQGLYYNCVNGLGKPLRDLGHPNIDLLDRYSAFQVEKFLTFANLYRQRLEHNQRPLNASFRYTGATCKLMLWDTDSSVGRVRHGRINAYKEFVARMEPVIRSCANVFRQTQPYVYDEAIRLRNACVGEPAVDRLPQLAQNCFETVRIVANCAFKPRQLSKTRPWTVILVLGNHMFGGGFTLFMDEGDQRWGGLVTRNSSASDILIVNNEFEVGNIPFVTDDGASMYLLQFSLPRMGHEFDII</sequence>
<organism evidence="1 2">
    <name type="scientific">Botrytis fragariae</name>
    <dbReference type="NCBI Taxonomy" id="1964551"/>
    <lineage>
        <taxon>Eukaryota</taxon>
        <taxon>Fungi</taxon>
        <taxon>Dikarya</taxon>
        <taxon>Ascomycota</taxon>
        <taxon>Pezizomycotina</taxon>
        <taxon>Leotiomycetes</taxon>
        <taxon>Helotiales</taxon>
        <taxon>Sclerotiniaceae</taxon>
        <taxon>Botrytis</taxon>
    </lineage>
</organism>
<keyword evidence="2" id="KW-1185">Reference proteome</keyword>
<accession>A0A8H6EED1</accession>
<dbReference type="EMBL" id="JABFCT010000018">
    <property type="protein sequence ID" value="KAF5869207.1"/>
    <property type="molecule type" value="Genomic_DNA"/>
</dbReference>
<evidence type="ECO:0000313" key="2">
    <source>
        <dbReference type="Proteomes" id="UP000531561"/>
    </source>
</evidence>
<name>A0A8H6EED1_9HELO</name>
<reference evidence="1 2" key="1">
    <citation type="journal article" date="2020" name="Phytopathology">
        <title>A high-quality genome resource of Botrytis fragariae, a new and rapidly spreading fungal pathogen causing strawberry gray mold in the U.S.A.</title>
        <authorList>
            <person name="Wu Y."/>
            <person name="Saski C.A."/>
            <person name="Schnabel G."/>
            <person name="Xiao S."/>
            <person name="Hu M."/>
        </authorList>
    </citation>
    <scope>NUCLEOTIDE SEQUENCE [LARGE SCALE GENOMIC DNA]</scope>
    <source>
        <strain evidence="1 2">BVB16</strain>
    </source>
</reference>
<gene>
    <name evidence="1" type="ORF">Bfra_011750</name>
</gene>
<comment type="caution">
    <text evidence="1">The sequence shown here is derived from an EMBL/GenBank/DDBJ whole genome shotgun (WGS) entry which is preliminary data.</text>
</comment>
<evidence type="ECO:0000313" key="1">
    <source>
        <dbReference type="EMBL" id="KAF5869207.1"/>
    </source>
</evidence>
<dbReference type="Proteomes" id="UP000531561">
    <property type="component" value="Unassembled WGS sequence"/>
</dbReference>
<dbReference type="RefSeq" id="XP_037188156.1">
    <property type="nucleotide sequence ID" value="XM_037342076.1"/>
</dbReference>
<protein>
    <submittedName>
        <fullName evidence="1">Uncharacterized protein</fullName>
    </submittedName>
</protein>
<dbReference type="GeneID" id="59265768"/>
<dbReference type="OrthoDB" id="10324754at2759"/>
<proteinExistence type="predicted"/>